<comment type="subcellular location">
    <subcellularLocation>
        <location evidence="1">Cell membrane</location>
        <topology evidence="1">Multi-pass membrane protein</topology>
    </subcellularLocation>
</comment>
<proteinExistence type="predicted"/>
<feature type="transmembrane region" description="Helical" evidence="8">
    <location>
        <begin position="168"/>
        <end position="192"/>
    </location>
</feature>
<keyword evidence="3" id="KW-0050">Antiport</keyword>
<evidence type="ECO:0000256" key="5">
    <source>
        <dbReference type="ARBA" id="ARBA00022989"/>
    </source>
</evidence>
<dbReference type="Proteomes" id="UP001519363">
    <property type="component" value="Unassembled WGS sequence"/>
</dbReference>
<feature type="transmembrane region" description="Helical" evidence="8">
    <location>
        <begin position="374"/>
        <end position="401"/>
    </location>
</feature>
<name>A0ABS5A7Q6_9PSEU</name>
<keyword evidence="2" id="KW-0813">Transport</keyword>
<keyword evidence="6" id="KW-0406">Ion transport</keyword>
<evidence type="ECO:0000256" key="4">
    <source>
        <dbReference type="ARBA" id="ARBA00022692"/>
    </source>
</evidence>
<keyword evidence="11" id="KW-1185">Reference proteome</keyword>
<feature type="transmembrane region" description="Helical" evidence="8">
    <location>
        <begin position="90"/>
        <end position="113"/>
    </location>
</feature>
<evidence type="ECO:0000313" key="10">
    <source>
        <dbReference type="EMBL" id="MBP2472619.1"/>
    </source>
</evidence>
<evidence type="ECO:0000256" key="7">
    <source>
        <dbReference type="ARBA" id="ARBA00023136"/>
    </source>
</evidence>
<keyword evidence="4 8" id="KW-0812">Transmembrane</keyword>
<comment type="caution">
    <text evidence="10">The sequence shown here is derived from an EMBL/GenBank/DDBJ whole genome shotgun (WGS) entry which is preliminary data.</text>
</comment>
<dbReference type="RefSeq" id="WP_169733968.1">
    <property type="nucleotide sequence ID" value="NZ_JAGIOO010000001.1"/>
</dbReference>
<evidence type="ECO:0000259" key="9">
    <source>
        <dbReference type="Pfam" id="PF00999"/>
    </source>
</evidence>
<evidence type="ECO:0000256" key="3">
    <source>
        <dbReference type="ARBA" id="ARBA00022449"/>
    </source>
</evidence>
<sequence length="411" mass="42584">MELILAVAGALALLAAVLPRLLHGRPLSAPLVLTLIGATSFLLPDAWLSFDPRPRLDLVVVVTELAVLVSVAGAGLKVNRPIGLRCWSSTWRLLGITLPVSVLAVTLLAMGVLGLPTASALLLAAALAPTDPVLAAEVQVPGPDEAELGSENEVRTTLTAEAGLNDALAMPFVLLAVLLASDPGGFGLGWVLQHGVWSPALGIAVGWACGKALHWLFFRVRHHAVRLGEHADGFVLLAVALLPYGLAELLGGLGFLAVFVAAFVVRGNADSHEYHEVLHDFGEQLEVLFVAALLTALGVAVGSGLLAGLTPGEVLVAVLVVLVVRPVLGGVVLLGGSAGPRAAGAIAFFGMRGIGTLYYLAFGLSHAEVPGADVLWRVVTLVILLSVVVHGLTAGPVMRALERRGAHQPRR</sequence>
<organism evidence="10 11">
    <name type="scientific">Crossiella equi</name>
    <dbReference type="NCBI Taxonomy" id="130796"/>
    <lineage>
        <taxon>Bacteria</taxon>
        <taxon>Bacillati</taxon>
        <taxon>Actinomycetota</taxon>
        <taxon>Actinomycetes</taxon>
        <taxon>Pseudonocardiales</taxon>
        <taxon>Pseudonocardiaceae</taxon>
        <taxon>Crossiella</taxon>
    </lineage>
</organism>
<keyword evidence="5 8" id="KW-1133">Transmembrane helix</keyword>
<evidence type="ECO:0000256" key="1">
    <source>
        <dbReference type="ARBA" id="ARBA00004651"/>
    </source>
</evidence>
<dbReference type="EMBL" id="JAGIOO010000001">
    <property type="protein sequence ID" value="MBP2472619.1"/>
    <property type="molecule type" value="Genomic_DNA"/>
</dbReference>
<feature type="transmembrane region" description="Helical" evidence="8">
    <location>
        <begin position="58"/>
        <end position="78"/>
    </location>
</feature>
<feature type="transmembrane region" description="Helical" evidence="8">
    <location>
        <begin position="342"/>
        <end position="362"/>
    </location>
</feature>
<feature type="transmembrane region" description="Helical" evidence="8">
    <location>
        <begin position="237"/>
        <end position="265"/>
    </location>
</feature>
<accession>A0ABS5A7Q6</accession>
<dbReference type="InterPro" id="IPR006153">
    <property type="entry name" value="Cation/H_exchanger_TM"/>
</dbReference>
<feature type="transmembrane region" description="Helical" evidence="8">
    <location>
        <begin position="285"/>
        <end position="308"/>
    </location>
</feature>
<feature type="transmembrane region" description="Helical" evidence="8">
    <location>
        <begin position="199"/>
        <end position="217"/>
    </location>
</feature>
<reference evidence="10 11" key="1">
    <citation type="submission" date="2021-03" db="EMBL/GenBank/DDBJ databases">
        <title>Sequencing the genomes of 1000 actinobacteria strains.</title>
        <authorList>
            <person name="Klenk H.-P."/>
        </authorList>
    </citation>
    <scope>NUCLEOTIDE SEQUENCE [LARGE SCALE GENOMIC DNA]</scope>
    <source>
        <strain evidence="10 11">DSM 44580</strain>
    </source>
</reference>
<dbReference type="PANTHER" id="PTHR32507">
    <property type="entry name" value="NA(+)/H(+) ANTIPORTER 1"/>
    <property type="match status" value="1"/>
</dbReference>
<gene>
    <name evidence="10" type="ORF">JOF53_001491</name>
</gene>
<dbReference type="PANTHER" id="PTHR32507:SF8">
    <property type="entry name" value="CNH1P"/>
    <property type="match status" value="1"/>
</dbReference>
<dbReference type="Pfam" id="PF00999">
    <property type="entry name" value="Na_H_Exchanger"/>
    <property type="match status" value="1"/>
</dbReference>
<evidence type="ECO:0000256" key="8">
    <source>
        <dbReference type="SAM" id="Phobius"/>
    </source>
</evidence>
<evidence type="ECO:0000256" key="2">
    <source>
        <dbReference type="ARBA" id="ARBA00022448"/>
    </source>
</evidence>
<keyword evidence="7 8" id="KW-0472">Membrane</keyword>
<protein>
    <submittedName>
        <fullName evidence="10">NhaP-type Na+/H+ or K+/H+ antiporter</fullName>
    </submittedName>
</protein>
<evidence type="ECO:0000313" key="11">
    <source>
        <dbReference type="Proteomes" id="UP001519363"/>
    </source>
</evidence>
<feature type="domain" description="Cation/H+ exchanger transmembrane" evidence="9">
    <location>
        <begin position="20"/>
        <end position="399"/>
    </location>
</feature>
<evidence type="ECO:0000256" key="6">
    <source>
        <dbReference type="ARBA" id="ARBA00023065"/>
    </source>
</evidence>
<feature type="transmembrane region" description="Helical" evidence="8">
    <location>
        <begin position="314"/>
        <end position="335"/>
    </location>
</feature>